<proteinExistence type="predicted"/>
<evidence type="ECO:0000313" key="2">
    <source>
        <dbReference type="Proteomes" id="UP000245535"/>
    </source>
</evidence>
<comment type="caution">
    <text evidence="1">The sequence shown here is derived from an EMBL/GenBank/DDBJ whole genome shotgun (WGS) entry which is preliminary data.</text>
</comment>
<keyword evidence="2" id="KW-1185">Reference proteome</keyword>
<dbReference type="EMBL" id="QGDO01000003">
    <property type="protein sequence ID" value="PWJ41786.1"/>
    <property type="molecule type" value="Genomic_DNA"/>
</dbReference>
<accession>A0A315Z878</accession>
<organism evidence="1 2">
    <name type="scientific">Sediminitomix flava</name>
    <dbReference type="NCBI Taxonomy" id="379075"/>
    <lineage>
        <taxon>Bacteria</taxon>
        <taxon>Pseudomonadati</taxon>
        <taxon>Bacteroidota</taxon>
        <taxon>Cytophagia</taxon>
        <taxon>Cytophagales</taxon>
        <taxon>Flammeovirgaceae</taxon>
        <taxon>Sediminitomix</taxon>
    </lineage>
</organism>
<name>A0A315Z878_SEDFL</name>
<dbReference type="RefSeq" id="WP_109618112.1">
    <property type="nucleotide sequence ID" value="NZ_QGDO01000003.1"/>
</dbReference>
<protein>
    <submittedName>
        <fullName evidence="1">Uncharacterized protein</fullName>
    </submittedName>
</protein>
<dbReference type="Proteomes" id="UP000245535">
    <property type="component" value="Unassembled WGS sequence"/>
</dbReference>
<evidence type="ECO:0000313" key="1">
    <source>
        <dbReference type="EMBL" id="PWJ41786.1"/>
    </source>
</evidence>
<sequence>MKMQIEIADKQLIQDNLQAEDAKEVILSMIDGPIKYYNSQFLKHWEKDHSISRETYDQKVAVLKEKKKEIYEMLEQASKEGFEVSVSVNLVQKEEVY</sequence>
<dbReference type="AlphaFoldDB" id="A0A315Z878"/>
<reference evidence="1 2" key="1">
    <citation type="submission" date="2018-03" db="EMBL/GenBank/DDBJ databases">
        <title>Genomic Encyclopedia of Archaeal and Bacterial Type Strains, Phase II (KMG-II): from individual species to whole genera.</title>
        <authorList>
            <person name="Goeker M."/>
        </authorList>
    </citation>
    <scope>NUCLEOTIDE SEQUENCE [LARGE SCALE GENOMIC DNA]</scope>
    <source>
        <strain evidence="1 2">DSM 28229</strain>
    </source>
</reference>
<gene>
    <name evidence="1" type="ORF">BC781_10336</name>
</gene>